<accession>A0ABV8PM68</accession>
<evidence type="ECO:0000313" key="2">
    <source>
        <dbReference type="Proteomes" id="UP001595841"/>
    </source>
</evidence>
<reference evidence="2" key="1">
    <citation type="journal article" date="2019" name="Int. J. Syst. Evol. Microbiol.">
        <title>The Global Catalogue of Microorganisms (GCM) 10K type strain sequencing project: providing services to taxonomists for standard genome sequencing and annotation.</title>
        <authorList>
            <consortium name="The Broad Institute Genomics Platform"/>
            <consortium name="The Broad Institute Genome Sequencing Center for Infectious Disease"/>
            <person name="Wu L."/>
            <person name="Ma J."/>
        </authorList>
    </citation>
    <scope>NUCLEOTIDE SEQUENCE [LARGE SCALE GENOMIC DNA]</scope>
    <source>
        <strain evidence="2">CGMCC 1.15774</strain>
    </source>
</reference>
<dbReference type="PROSITE" id="PS51257">
    <property type="entry name" value="PROKAR_LIPOPROTEIN"/>
    <property type="match status" value="1"/>
</dbReference>
<dbReference type="RefSeq" id="WP_379763094.1">
    <property type="nucleotide sequence ID" value="NZ_JBHSCL010000004.1"/>
</dbReference>
<comment type="caution">
    <text evidence="1">The sequence shown here is derived from an EMBL/GenBank/DDBJ whole genome shotgun (WGS) entry which is preliminary data.</text>
</comment>
<proteinExistence type="predicted"/>
<gene>
    <name evidence="1" type="ORF">ACFOWS_06315</name>
</gene>
<sequence>MNRIPSILLILIFLFGCKSTSLKKNSEFIMNDATVNLFAFIGEKISVEEFDPNENNTQIVIDSISRDTMRKVTYVMDNGFKSKYRVLKNVFNELKTDTIEFVAFDHYGRPRFEKYENVILYISLNEEGQYYQQKYQFDPVKKSWNGTWKGLDGKSIERLFYDRKKEVLIDRGLFDDK</sequence>
<name>A0ABV8PM68_9FLAO</name>
<evidence type="ECO:0008006" key="3">
    <source>
        <dbReference type="Google" id="ProtNLM"/>
    </source>
</evidence>
<keyword evidence="2" id="KW-1185">Reference proteome</keyword>
<evidence type="ECO:0000313" key="1">
    <source>
        <dbReference type="EMBL" id="MFC4219735.1"/>
    </source>
</evidence>
<dbReference type="EMBL" id="JBHSCL010000004">
    <property type="protein sequence ID" value="MFC4219735.1"/>
    <property type="molecule type" value="Genomic_DNA"/>
</dbReference>
<protein>
    <recommendedName>
        <fullName evidence="3">Lipoprotein</fullName>
    </recommendedName>
</protein>
<dbReference type="Proteomes" id="UP001595841">
    <property type="component" value="Unassembled WGS sequence"/>
</dbReference>
<organism evidence="1 2">
    <name type="scientific">Flagellimonas marina</name>
    <dbReference type="NCBI Taxonomy" id="1775168"/>
    <lineage>
        <taxon>Bacteria</taxon>
        <taxon>Pseudomonadati</taxon>
        <taxon>Bacteroidota</taxon>
        <taxon>Flavobacteriia</taxon>
        <taxon>Flavobacteriales</taxon>
        <taxon>Flavobacteriaceae</taxon>
        <taxon>Flagellimonas</taxon>
    </lineage>
</organism>